<keyword evidence="3" id="KW-1185">Reference proteome</keyword>
<sequence length="88" mass="10305">MLFLSVFPFPIGYYTWLRLVITFSSGMLCFYHYKNDDYTMMSILGIVALLFNPVYPVYLGKKGIWLPIDLIVGCIFIYEAVKFPMEKK</sequence>
<dbReference type="KEGG" id="grs:C7S20_18400"/>
<accession>A0A2R3Z9W9</accession>
<reference evidence="3" key="1">
    <citation type="submission" date="2018-03" db="EMBL/GenBank/DDBJ databases">
        <title>Gramella fulva sp. nov., isolated from a dry surface of tidal flat.</title>
        <authorList>
            <person name="Hwang S.H."/>
            <person name="Hwang W.M."/>
            <person name="Kang K."/>
            <person name="Ahn T.-Y."/>
        </authorList>
    </citation>
    <scope>NUCLEOTIDE SEQUENCE [LARGE SCALE GENOMIC DNA]</scope>
    <source>
        <strain evidence="3">SH35</strain>
    </source>
</reference>
<dbReference type="EMBL" id="CP028136">
    <property type="protein sequence ID" value="AVR47059.1"/>
    <property type="molecule type" value="Genomic_DNA"/>
</dbReference>
<evidence type="ECO:0008006" key="4">
    <source>
        <dbReference type="Google" id="ProtNLM"/>
    </source>
</evidence>
<feature type="transmembrane region" description="Helical" evidence="1">
    <location>
        <begin position="38"/>
        <end position="58"/>
    </location>
</feature>
<name>A0A2R3Z9W9_9FLAO</name>
<organism evidence="2 3">
    <name type="scientific">Christiangramia fulva</name>
    <dbReference type="NCBI Taxonomy" id="2126553"/>
    <lineage>
        <taxon>Bacteria</taxon>
        <taxon>Pseudomonadati</taxon>
        <taxon>Bacteroidota</taxon>
        <taxon>Flavobacteriia</taxon>
        <taxon>Flavobacteriales</taxon>
        <taxon>Flavobacteriaceae</taxon>
        <taxon>Christiangramia</taxon>
    </lineage>
</organism>
<protein>
    <recommendedName>
        <fullName evidence="4">DoxX family protein</fullName>
    </recommendedName>
</protein>
<gene>
    <name evidence="2" type="ORF">C7S20_18400</name>
</gene>
<keyword evidence="1" id="KW-0472">Membrane</keyword>
<feature type="transmembrane region" description="Helical" evidence="1">
    <location>
        <begin position="64"/>
        <end position="81"/>
    </location>
</feature>
<proteinExistence type="predicted"/>
<evidence type="ECO:0000256" key="1">
    <source>
        <dbReference type="SAM" id="Phobius"/>
    </source>
</evidence>
<dbReference type="Proteomes" id="UP000241507">
    <property type="component" value="Chromosome"/>
</dbReference>
<dbReference type="AlphaFoldDB" id="A0A2R3Z9W9"/>
<evidence type="ECO:0000313" key="2">
    <source>
        <dbReference type="EMBL" id="AVR47059.1"/>
    </source>
</evidence>
<evidence type="ECO:0000313" key="3">
    <source>
        <dbReference type="Proteomes" id="UP000241507"/>
    </source>
</evidence>
<keyword evidence="1" id="KW-1133">Transmembrane helix</keyword>
<keyword evidence="1" id="KW-0812">Transmembrane</keyword>
<dbReference type="Pfam" id="PF20619">
    <property type="entry name" value="DUF6804"/>
    <property type="match status" value="1"/>
</dbReference>
<dbReference type="InterPro" id="IPR046548">
    <property type="entry name" value="DUF6804"/>
</dbReference>
<feature type="transmembrane region" description="Helical" evidence="1">
    <location>
        <begin position="12"/>
        <end position="31"/>
    </location>
</feature>